<evidence type="ECO:0008006" key="4">
    <source>
        <dbReference type="Google" id="ProtNLM"/>
    </source>
</evidence>
<organism evidence="2 3">
    <name type="scientific">Candidatus Woesebacteria bacterium GW2011_GWA1_39_8</name>
    <dbReference type="NCBI Taxonomy" id="1618552"/>
    <lineage>
        <taxon>Bacteria</taxon>
        <taxon>Candidatus Woeseibacteriota</taxon>
    </lineage>
</organism>
<reference evidence="2 3" key="1">
    <citation type="journal article" date="2015" name="Nature">
        <title>rRNA introns, odd ribosomes, and small enigmatic genomes across a large radiation of phyla.</title>
        <authorList>
            <person name="Brown C.T."/>
            <person name="Hug L.A."/>
            <person name="Thomas B.C."/>
            <person name="Sharon I."/>
            <person name="Castelle C.J."/>
            <person name="Singh A."/>
            <person name="Wilkins M.J."/>
            <person name="Williams K.H."/>
            <person name="Banfield J.F."/>
        </authorList>
    </citation>
    <scope>NUCLEOTIDE SEQUENCE [LARGE SCALE GENOMIC DNA]</scope>
</reference>
<proteinExistence type="predicted"/>
<comment type="caution">
    <text evidence="2">The sequence shown here is derived from an EMBL/GenBank/DDBJ whole genome shotgun (WGS) entry which is preliminary data.</text>
</comment>
<sequence>MRFQVPQFIEIEDKLFGPLTFKQFIYVAGGVGVGVILFTLIPKFLAILISLPIIAFALALAFYKVNDRPFVLVVESLFKYYLGHKLYIWKKEDKKIIHNEQETMNNKIQQIQVPKLSESKLKELTWSLDIKENQNPVTRDSGFPINNKQ</sequence>
<protein>
    <recommendedName>
        <fullName evidence="4">PrgI family protein</fullName>
    </recommendedName>
</protein>
<evidence type="ECO:0000256" key="1">
    <source>
        <dbReference type="SAM" id="Phobius"/>
    </source>
</evidence>
<keyword evidence="1" id="KW-0812">Transmembrane</keyword>
<dbReference type="AlphaFoldDB" id="A0A0G0PJG8"/>
<evidence type="ECO:0000313" key="3">
    <source>
        <dbReference type="Proteomes" id="UP000034793"/>
    </source>
</evidence>
<accession>A0A0G0PJG8</accession>
<keyword evidence="1" id="KW-0472">Membrane</keyword>
<feature type="transmembrane region" description="Helical" evidence="1">
    <location>
        <begin position="44"/>
        <end position="63"/>
    </location>
</feature>
<dbReference type="Proteomes" id="UP000034793">
    <property type="component" value="Unassembled WGS sequence"/>
</dbReference>
<dbReference type="Pfam" id="PF12666">
    <property type="entry name" value="PrgI"/>
    <property type="match status" value="1"/>
</dbReference>
<dbReference type="EMBL" id="LBXL01000052">
    <property type="protein sequence ID" value="KKR28344.1"/>
    <property type="molecule type" value="Genomic_DNA"/>
</dbReference>
<keyword evidence="1" id="KW-1133">Transmembrane helix</keyword>
<gene>
    <name evidence="2" type="ORF">UT61_C0052G0007</name>
</gene>
<name>A0A0G0PJG8_9BACT</name>
<dbReference type="InterPro" id="IPR024414">
    <property type="entry name" value="Uncharacterised_PrgI"/>
</dbReference>
<feature type="transmembrane region" description="Helical" evidence="1">
    <location>
        <begin position="21"/>
        <end position="38"/>
    </location>
</feature>
<evidence type="ECO:0000313" key="2">
    <source>
        <dbReference type="EMBL" id="KKR28344.1"/>
    </source>
</evidence>